<dbReference type="Gene3D" id="3.90.950.10">
    <property type="match status" value="1"/>
</dbReference>
<gene>
    <name evidence="5" type="ORF">HJC23_005846</name>
</gene>
<comment type="cofactor">
    <cofactor evidence="1">
        <name>a divalent metal cation</name>
        <dbReference type="ChEBI" id="CHEBI:60240"/>
    </cofactor>
</comment>
<evidence type="ECO:0000256" key="1">
    <source>
        <dbReference type="ARBA" id="ARBA00001968"/>
    </source>
</evidence>
<dbReference type="PANTHER" id="PTHR43213">
    <property type="entry name" value="BIFUNCTIONAL DTTP/UTP PYROPHOSPHATASE/METHYLTRANSFERASE PROTEIN-RELATED"/>
    <property type="match status" value="1"/>
</dbReference>
<dbReference type="Proteomes" id="UP001516023">
    <property type="component" value="Unassembled WGS sequence"/>
</dbReference>
<dbReference type="InterPro" id="IPR029001">
    <property type="entry name" value="ITPase-like_fam"/>
</dbReference>
<dbReference type="CDD" id="cd00555">
    <property type="entry name" value="Maf"/>
    <property type="match status" value="1"/>
</dbReference>
<comment type="caution">
    <text evidence="5">The sequence shown here is derived from an EMBL/GenBank/DDBJ whole genome shotgun (WGS) entry which is preliminary data.</text>
</comment>
<feature type="compositionally biased region" description="Polar residues" evidence="3">
    <location>
        <begin position="71"/>
        <end position="83"/>
    </location>
</feature>
<evidence type="ECO:0000256" key="2">
    <source>
        <dbReference type="ARBA" id="ARBA00022801"/>
    </source>
</evidence>
<keyword evidence="4" id="KW-0732">Signal</keyword>
<dbReference type="AlphaFoldDB" id="A0ABD3QZ09"/>
<accession>A0ABD3QZ09</accession>
<dbReference type="SUPFAM" id="SSF52972">
    <property type="entry name" value="ITPase-like"/>
    <property type="match status" value="1"/>
</dbReference>
<reference evidence="5 6" key="1">
    <citation type="journal article" date="2020" name="G3 (Bethesda)">
        <title>Improved Reference Genome for Cyclotella cryptica CCMP332, a Model for Cell Wall Morphogenesis, Salinity Adaptation, and Lipid Production in Diatoms (Bacillariophyta).</title>
        <authorList>
            <person name="Roberts W.R."/>
            <person name="Downey K.M."/>
            <person name="Ruck E.C."/>
            <person name="Traller J.C."/>
            <person name="Alverson A.J."/>
        </authorList>
    </citation>
    <scope>NUCLEOTIDE SEQUENCE [LARGE SCALE GENOMIC DNA]</scope>
    <source>
        <strain evidence="5 6">CCMP332</strain>
    </source>
</reference>
<evidence type="ECO:0000313" key="6">
    <source>
        <dbReference type="Proteomes" id="UP001516023"/>
    </source>
</evidence>
<dbReference type="HAMAP" id="MF_00528">
    <property type="entry name" value="Maf"/>
    <property type="match status" value="1"/>
</dbReference>
<keyword evidence="6" id="KW-1185">Reference proteome</keyword>
<dbReference type="PANTHER" id="PTHR43213:SF5">
    <property type="entry name" value="BIFUNCTIONAL DTTP_UTP PYROPHOSPHATASE_METHYLTRANSFERASE PROTEIN-RELATED"/>
    <property type="match status" value="1"/>
</dbReference>
<dbReference type="Pfam" id="PF02545">
    <property type="entry name" value="Maf"/>
    <property type="match status" value="1"/>
</dbReference>
<evidence type="ECO:0000256" key="3">
    <source>
        <dbReference type="SAM" id="MobiDB-lite"/>
    </source>
</evidence>
<organism evidence="5 6">
    <name type="scientific">Cyclotella cryptica</name>
    <dbReference type="NCBI Taxonomy" id="29204"/>
    <lineage>
        <taxon>Eukaryota</taxon>
        <taxon>Sar</taxon>
        <taxon>Stramenopiles</taxon>
        <taxon>Ochrophyta</taxon>
        <taxon>Bacillariophyta</taxon>
        <taxon>Coscinodiscophyceae</taxon>
        <taxon>Thalassiosirophycidae</taxon>
        <taxon>Stephanodiscales</taxon>
        <taxon>Stephanodiscaceae</taxon>
        <taxon>Cyclotella</taxon>
    </lineage>
</organism>
<dbReference type="InterPro" id="IPR003697">
    <property type="entry name" value="Maf-like"/>
</dbReference>
<dbReference type="GO" id="GO:0016787">
    <property type="term" value="F:hydrolase activity"/>
    <property type="evidence" value="ECO:0007669"/>
    <property type="project" value="UniProtKB-KW"/>
</dbReference>
<keyword evidence="2" id="KW-0378">Hydrolase</keyword>
<dbReference type="EMBL" id="JABMIG020000002">
    <property type="protein sequence ID" value="KAL3805602.1"/>
    <property type="molecule type" value="Genomic_DNA"/>
</dbReference>
<name>A0ABD3QZ09_9STRA</name>
<evidence type="ECO:0000256" key="4">
    <source>
        <dbReference type="SAM" id="SignalP"/>
    </source>
</evidence>
<feature type="chain" id="PRO_5044851135" evidence="4">
    <location>
        <begin position="31"/>
        <end position="339"/>
    </location>
</feature>
<dbReference type="NCBIfam" id="TIGR00172">
    <property type="entry name" value="maf"/>
    <property type="match status" value="1"/>
</dbReference>
<protein>
    <submittedName>
        <fullName evidence="5">Uncharacterized protein</fullName>
    </submittedName>
</protein>
<evidence type="ECO:0000313" key="5">
    <source>
        <dbReference type="EMBL" id="KAL3805602.1"/>
    </source>
</evidence>
<proteinExistence type="inferred from homology"/>
<feature type="signal peptide" evidence="4">
    <location>
        <begin position="1"/>
        <end position="30"/>
    </location>
</feature>
<feature type="region of interest" description="Disordered" evidence="3">
    <location>
        <begin position="42"/>
        <end position="83"/>
    </location>
</feature>
<sequence length="339" mass="37723">MPPAATGHRLSKRFAFLFVLFVIHHRSCFYATCFTLDTRRGTSGSGWTLPESAPTRRLKKQERSNFGPLTMSESTTHNNESTNGKTSLLISNIHKISLNSSAPTPSSLHLILASASPRRREILDMMGLSNRYAVQPSPLDEKAFQTELMNGDDVIEPREYARILAERKAGALCEQLVTKRQQQAGESERGTTLVIGSDTIVDFESHILEKPDDMEDAYNMLNRLSGHWHMVHTGVAMYAILGNEAQRTSNNTQEEGDNHMRLMFSFTDTARVKFASLSEEDIRSYIATNEPMDKAGSYGIQGIGGQLVENMEGDFFTVMGLPMHRLSRSLNGAIADLGF</sequence>